<dbReference type="SMART" id="SM00491">
    <property type="entry name" value="HELICc2"/>
    <property type="match status" value="1"/>
</dbReference>
<dbReference type="EMBL" id="CP010904">
    <property type="protein sequence ID" value="AKJ64753.1"/>
    <property type="molecule type" value="Genomic_DNA"/>
</dbReference>
<dbReference type="PATRIC" id="fig|1609981.3.peg.1566"/>
<name>A0A0G3EEH5_9BACT</name>
<gene>
    <name evidence="6" type="primary">dinG</name>
    <name evidence="6" type="ORF">L21SP4_01508</name>
</gene>
<dbReference type="InterPro" id="IPR027417">
    <property type="entry name" value="P-loop_NTPase"/>
</dbReference>
<evidence type="ECO:0000313" key="6">
    <source>
        <dbReference type="EMBL" id="AKJ64753.1"/>
    </source>
</evidence>
<evidence type="ECO:0000313" key="7">
    <source>
        <dbReference type="Proteomes" id="UP000035268"/>
    </source>
</evidence>
<dbReference type="SUPFAM" id="SSF52540">
    <property type="entry name" value="P-loop containing nucleoside triphosphate hydrolases"/>
    <property type="match status" value="2"/>
</dbReference>
<dbReference type="InterPro" id="IPR014013">
    <property type="entry name" value="Helic_SF1/SF2_ATP-bd_DinG/Rad3"/>
</dbReference>
<dbReference type="InterPro" id="IPR045028">
    <property type="entry name" value="DinG/Rad3-like"/>
</dbReference>
<sequence length="701" mass="78364">MAVPTSWRGPISLLLSFHLLPPLPRRKLGGMIAPRNPDTPEHPLSARLETEAFFRPGGRLEQQGLDSELAYEHRPQQEEMACAVAEAFTGGHHLVVEAGTGVGKSFAYLVPAVLASIEHDTRTAIASYTIALQEQLMHKDIPLVRRYLGRDFRAEVLKGRTNYLCLRRLRLAAGMGGDLFRPSRAAELERIREWAQQSDEGSLQDLDEQPPGDVWSAVCAEHGNCLGRQCEYEGRCFLQRARQRAHRAHLLILNHHLFFSDLAIRARGSSLLPDCAAVVFDEAHQVESVASDHLGLRLSEQAWRYWLNRLYRPEQQKGLLAAQKDYDGQQAVVRVGEAVDAYYESVRRACALGPNQSECRLQEPLNLPCPIHDSLPALLSRITETEKGAKDNEDLRAEFTWARMQGAALEEELAAFGDQSLEDHVYWTALEGRRRSTVLHSAPVEVSGALSEMLFDTHGCVVMTSATLAVGGKLDYFQSRVGAQSARGLAVGSPFDFARQMRIRIPDDMPLPADDAYEERLTGAVKHYIETGGGRAFVLFTNASMMRRVGEQLREFCDERGYGLFIQGGEWTDRVMLNRFREHGAGVLLGVDRYWMGVDVRGASLSNVIITRLPFAVPDRPLLQARFDRIREQGGSPFRDYSLPEAVLKFRQGVGRLIRTGTDEGTIVVLDRRVIAKNYGKLFLRSLPDCPVDVERIGLGD</sequence>
<feature type="domain" description="Helicase ATP-binding" evidence="5">
    <location>
        <begin position="63"/>
        <end position="331"/>
    </location>
</feature>
<keyword evidence="2 6" id="KW-0378">Hydrolase</keyword>
<dbReference type="InterPro" id="IPR006555">
    <property type="entry name" value="ATP-dep_Helicase_C"/>
</dbReference>
<evidence type="ECO:0000256" key="2">
    <source>
        <dbReference type="ARBA" id="ARBA00022801"/>
    </source>
</evidence>
<evidence type="ECO:0000256" key="1">
    <source>
        <dbReference type="ARBA" id="ARBA00022741"/>
    </source>
</evidence>
<dbReference type="Pfam" id="PF13307">
    <property type="entry name" value="Helicase_C_2"/>
    <property type="match status" value="1"/>
</dbReference>
<dbReference type="PANTHER" id="PTHR11472:SF34">
    <property type="entry name" value="REGULATOR OF TELOMERE ELONGATION HELICASE 1"/>
    <property type="match status" value="1"/>
</dbReference>
<evidence type="ECO:0000259" key="5">
    <source>
        <dbReference type="PROSITE" id="PS51193"/>
    </source>
</evidence>
<evidence type="ECO:0000256" key="4">
    <source>
        <dbReference type="ARBA" id="ARBA00038058"/>
    </source>
</evidence>
<keyword evidence="6" id="KW-0347">Helicase</keyword>
<dbReference type="EC" id="3.6.4.12" evidence="6"/>
<reference evidence="6 7" key="2">
    <citation type="journal article" date="2016" name="ISME J.">
        <title>Characterization of the first cultured representative of Verrucomicrobia subdivision 5 indicates the proposal of a novel phylum.</title>
        <authorList>
            <person name="Spring S."/>
            <person name="Bunk B."/>
            <person name="Sproer C."/>
            <person name="Schumann P."/>
            <person name="Rohde M."/>
            <person name="Tindall B.J."/>
            <person name="Klenk H.P."/>
        </authorList>
    </citation>
    <scope>NUCLEOTIDE SEQUENCE [LARGE SCALE GENOMIC DNA]</scope>
    <source>
        <strain evidence="6 7">L21-Fru-AB</strain>
    </source>
</reference>
<dbReference type="GO" id="GO:0003678">
    <property type="term" value="F:DNA helicase activity"/>
    <property type="evidence" value="ECO:0007669"/>
    <property type="project" value="UniProtKB-EC"/>
</dbReference>
<dbReference type="GO" id="GO:0005524">
    <property type="term" value="F:ATP binding"/>
    <property type="evidence" value="ECO:0007669"/>
    <property type="project" value="UniProtKB-KW"/>
</dbReference>
<dbReference type="PANTHER" id="PTHR11472">
    <property type="entry name" value="DNA REPAIR DEAD HELICASE RAD3/XP-D SUBFAMILY MEMBER"/>
    <property type="match status" value="1"/>
</dbReference>
<dbReference type="GO" id="GO:0003676">
    <property type="term" value="F:nucleic acid binding"/>
    <property type="evidence" value="ECO:0007669"/>
    <property type="project" value="InterPro"/>
</dbReference>
<dbReference type="STRING" id="1307763.L21SP4_01508"/>
<dbReference type="GO" id="GO:0006139">
    <property type="term" value="P:nucleobase-containing compound metabolic process"/>
    <property type="evidence" value="ECO:0007669"/>
    <property type="project" value="InterPro"/>
</dbReference>
<dbReference type="PROSITE" id="PS51193">
    <property type="entry name" value="HELICASE_ATP_BIND_2"/>
    <property type="match status" value="1"/>
</dbReference>
<dbReference type="KEGG" id="vbl:L21SP4_01508"/>
<dbReference type="GO" id="GO:0016818">
    <property type="term" value="F:hydrolase activity, acting on acid anhydrides, in phosphorus-containing anhydrides"/>
    <property type="evidence" value="ECO:0007669"/>
    <property type="project" value="InterPro"/>
</dbReference>
<organism evidence="6 7">
    <name type="scientific">Kiritimatiella glycovorans</name>
    <dbReference type="NCBI Taxonomy" id="1307763"/>
    <lineage>
        <taxon>Bacteria</taxon>
        <taxon>Pseudomonadati</taxon>
        <taxon>Kiritimatiellota</taxon>
        <taxon>Kiritimatiellia</taxon>
        <taxon>Kiritimatiellales</taxon>
        <taxon>Kiritimatiellaceae</taxon>
        <taxon>Kiritimatiella</taxon>
    </lineage>
</organism>
<accession>A0A0G3EEH5</accession>
<reference evidence="7" key="1">
    <citation type="submission" date="2015-02" db="EMBL/GenBank/DDBJ databases">
        <title>Description and complete genome sequence of the first cultured representative of the subdivision 5 of the Verrucomicrobia phylum.</title>
        <authorList>
            <person name="Spring S."/>
            <person name="Bunk B."/>
            <person name="Sproer C."/>
            <person name="Klenk H.-P."/>
        </authorList>
    </citation>
    <scope>NUCLEOTIDE SEQUENCE [LARGE SCALE GENOMIC DNA]</scope>
    <source>
        <strain evidence="7">L21-Fru-AB</strain>
    </source>
</reference>
<comment type="similarity">
    <text evidence="4">Belongs to the helicase family. DinG subfamily.</text>
</comment>
<protein>
    <submittedName>
        <fullName evidence="6">Putative ATP-dependent helicase DinG</fullName>
        <ecNumber evidence="6">3.6.4.12</ecNumber>
    </submittedName>
</protein>
<evidence type="ECO:0000256" key="3">
    <source>
        <dbReference type="ARBA" id="ARBA00022840"/>
    </source>
</evidence>
<dbReference type="AlphaFoldDB" id="A0A0G3EEH5"/>
<dbReference type="Gene3D" id="3.40.50.300">
    <property type="entry name" value="P-loop containing nucleotide triphosphate hydrolases"/>
    <property type="match status" value="2"/>
</dbReference>
<keyword evidence="7" id="KW-1185">Reference proteome</keyword>
<keyword evidence="1" id="KW-0547">Nucleotide-binding</keyword>
<dbReference type="Proteomes" id="UP000035268">
    <property type="component" value="Chromosome"/>
</dbReference>
<proteinExistence type="inferred from homology"/>
<keyword evidence="3" id="KW-0067">ATP-binding</keyword>